<dbReference type="CDD" id="cd01949">
    <property type="entry name" value="GGDEF"/>
    <property type="match status" value="1"/>
</dbReference>
<dbReference type="Proteomes" id="UP000297597">
    <property type="component" value="Unassembled WGS sequence"/>
</dbReference>
<evidence type="ECO:0000313" key="3">
    <source>
        <dbReference type="EMBL" id="TEB09852.1"/>
    </source>
</evidence>
<feature type="domain" description="GGDEF" evidence="2">
    <location>
        <begin position="134"/>
        <end position="264"/>
    </location>
</feature>
<dbReference type="PANTHER" id="PTHR46663">
    <property type="entry name" value="DIGUANYLATE CYCLASE DGCT-RELATED"/>
    <property type="match status" value="1"/>
</dbReference>
<dbReference type="SMART" id="SM00267">
    <property type="entry name" value="GGDEF"/>
    <property type="match status" value="1"/>
</dbReference>
<dbReference type="EMBL" id="QFFZ01000037">
    <property type="protein sequence ID" value="TEB09852.1"/>
    <property type="molecule type" value="Genomic_DNA"/>
</dbReference>
<name>A0A4Y7RME9_9FIRM</name>
<evidence type="ECO:0000313" key="4">
    <source>
        <dbReference type="Proteomes" id="UP000297597"/>
    </source>
</evidence>
<dbReference type="PANTHER" id="PTHR46663:SF2">
    <property type="entry name" value="GGDEF DOMAIN-CONTAINING PROTEIN"/>
    <property type="match status" value="1"/>
</dbReference>
<evidence type="ECO:0000259" key="2">
    <source>
        <dbReference type="PROSITE" id="PS50887"/>
    </source>
</evidence>
<keyword evidence="1" id="KW-1133">Transmembrane helix</keyword>
<dbReference type="InterPro" id="IPR029787">
    <property type="entry name" value="Nucleotide_cyclase"/>
</dbReference>
<dbReference type="InterPro" id="IPR043128">
    <property type="entry name" value="Rev_trsase/Diguanyl_cyclase"/>
</dbReference>
<dbReference type="Pfam" id="PF00990">
    <property type="entry name" value="GGDEF"/>
    <property type="match status" value="1"/>
</dbReference>
<dbReference type="FunFam" id="3.30.70.270:FF:000001">
    <property type="entry name" value="Diguanylate cyclase domain protein"/>
    <property type="match status" value="1"/>
</dbReference>
<keyword evidence="4" id="KW-1185">Reference proteome</keyword>
<comment type="caution">
    <text evidence="3">The sequence shown here is derived from an EMBL/GenBank/DDBJ whole genome shotgun (WGS) entry which is preliminary data.</text>
</comment>
<dbReference type="InterPro" id="IPR000160">
    <property type="entry name" value="GGDEF_dom"/>
</dbReference>
<dbReference type="NCBIfam" id="TIGR00254">
    <property type="entry name" value="GGDEF"/>
    <property type="match status" value="1"/>
</dbReference>
<dbReference type="OrthoDB" id="9783388at2"/>
<feature type="transmembrane region" description="Helical" evidence="1">
    <location>
        <begin position="74"/>
        <end position="96"/>
    </location>
</feature>
<dbReference type="InterPro" id="IPR052163">
    <property type="entry name" value="DGC-Regulatory_Protein"/>
</dbReference>
<gene>
    <name evidence="3" type="primary">pleD_6</name>
    <name evidence="3" type="ORF">Pmgp_02853</name>
</gene>
<reference evidence="3 4" key="1">
    <citation type="journal article" date="2018" name="Environ. Microbiol.">
        <title>Novel energy conservation strategies and behaviour of Pelotomaculum schinkii driving syntrophic propionate catabolism.</title>
        <authorList>
            <person name="Hidalgo-Ahumada C.A.P."/>
            <person name="Nobu M.K."/>
            <person name="Narihiro T."/>
            <person name="Tamaki H."/>
            <person name="Liu W.T."/>
            <person name="Kamagata Y."/>
            <person name="Stams A.J.M."/>
            <person name="Imachi H."/>
            <person name="Sousa D.Z."/>
        </authorList>
    </citation>
    <scope>NUCLEOTIDE SEQUENCE [LARGE SCALE GENOMIC DNA]</scope>
    <source>
        <strain evidence="3 4">MGP</strain>
    </source>
</reference>
<dbReference type="SUPFAM" id="SSF55073">
    <property type="entry name" value="Nucleotide cyclase"/>
    <property type="match status" value="1"/>
</dbReference>
<proteinExistence type="predicted"/>
<dbReference type="PROSITE" id="PS50887">
    <property type="entry name" value="GGDEF"/>
    <property type="match status" value="1"/>
</dbReference>
<sequence length="264" mass="29982">MVWEFADEFQLTYIIADSSILLVAGTFLVCILRLYAFYGRPPIMRTMLLGLFLLTLGAILFVICDIFQTPWVIFNVLLNIINISGAVLSAFGVTLAMKHLFELAKIDSLTGLLNRRSFKEKLDAEVERSKRYNFPFSLLFIDLDNFKQVNDKLGHALGDVVLRNVAQELKSKVRITDVVTRWGGDEFVILLPQTDHITAQKLAERLIGEINCIRINAPRFSISVGVVTYPDDSDNVDYLLNLADRRMYESKINTETLNLQNSLL</sequence>
<keyword evidence="1" id="KW-0472">Membrane</keyword>
<keyword evidence="1" id="KW-0812">Transmembrane</keyword>
<evidence type="ECO:0000256" key="1">
    <source>
        <dbReference type="SAM" id="Phobius"/>
    </source>
</evidence>
<dbReference type="Gene3D" id="3.30.70.270">
    <property type="match status" value="1"/>
</dbReference>
<accession>A0A4Y7RME9</accession>
<protein>
    <submittedName>
        <fullName evidence="3">Response regulator PleD</fullName>
    </submittedName>
</protein>
<feature type="transmembrane region" description="Helical" evidence="1">
    <location>
        <begin position="48"/>
        <end position="68"/>
    </location>
</feature>
<feature type="transmembrane region" description="Helical" evidence="1">
    <location>
        <begin position="12"/>
        <end position="36"/>
    </location>
</feature>
<organism evidence="3 4">
    <name type="scientific">Pelotomaculum propionicicum</name>
    <dbReference type="NCBI Taxonomy" id="258475"/>
    <lineage>
        <taxon>Bacteria</taxon>
        <taxon>Bacillati</taxon>
        <taxon>Bacillota</taxon>
        <taxon>Clostridia</taxon>
        <taxon>Eubacteriales</taxon>
        <taxon>Desulfotomaculaceae</taxon>
        <taxon>Pelotomaculum</taxon>
    </lineage>
</organism>
<dbReference type="AlphaFoldDB" id="A0A4Y7RME9"/>